<evidence type="ECO:0000259" key="1">
    <source>
        <dbReference type="Pfam" id="PF06395"/>
    </source>
</evidence>
<dbReference type="GO" id="GO:0031106">
    <property type="term" value="P:septin ring organization"/>
    <property type="evidence" value="ECO:0007669"/>
    <property type="project" value="TreeGrafter"/>
</dbReference>
<dbReference type="Proteomes" id="UP000616885">
    <property type="component" value="Unassembled WGS sequence"/>
</dbReference>
<dbReference type="Pfam" id="PF15411">
    <property type="entry name" value="PH_10"/>
    <property type="match status" value="1"/>
</dbReference>
<evidence type="ECO:0000313" key="3">
    <source>
        <dbReference type="Proteomes" id="UP000616885"/>
    </source>
</evidence>
<dbReference type="SUPFAM" id="SSF50729">
    <property type="entry name" value="PH domain-like"/>
    <property type="match status" value="1"/>
</dbReference>
<dbReference type="GO" id="GO:0000935">
    <property type="term" value="C:division septum"/>
    <property type="evidence" value="ECO:0007669"/>
    <property type="project" value="TreeGrafter"/>
</dbReference>
<dbReference type="InterPro" id="IPR010481">
    <property type="entry name" value="Cdc24/Scd1_N"/>
</dbReference>
<comment type="caution">
    <text evidence="2">The sequence shown here is derived from an EMBL/GenBank/DDBJ whole genome shotgun (WGS) entry which is preliminary data.</text>
</comment>
<dbReference type="Pfam" id="PF06395">
    <property type="entry name" value="CDC24"/>
    <property type="match status" value="1"/>
</dbReference>
<dbReference type="GO" id="GO:0005634">
    <property type="term" value="C:nucleus"/>
    <property type="evidence" value="ECO:0007669"/>
    <property type="project" value="TreeGrafter"/>
</dbReference>
<evidence type="ECO:0000313" key="2">
    <source>
        <dbReference type="EMBL" id="KAF9753206.1"/>
    </source>
</evidence>
<dbReference type="InterPro" id="IPR035899">
    <property type="entry name" value="DBL_dom_sf"/>
</dbReference>
<dbReference type="InterPro" id="IPR053026">
    <property type="entry name" value="CDC42_GEF"/>
</dbReference>
<name>A0A8H7NC91_BIOOC</name>
<dbReference type="GO" id="GO:0030010">
    <property type="term" value="P:establishment of cell polarity"/>
    <property type="evidence" value="ECO:0007669"/>
    <property type="project" value="TreeGrafter"/>
</dbReference>
<accession>A0A8H7NC91</accession>
<dbReference type="PANTHER" id="PTHR47339:SF1">
    <property type="entry name" value="CELL DIVISION CONTROL PROTEIN 24"/>
    <property type="match status" value="1"/>
</dbReference>
<proteinExistence type="predicted"/>
<feature type="domain" description="Cdc24/Scd1 N-terminal" evidence="1">
    <location>
        <begin position="345"/>
        <end position="429"/>
    </location>
</feature>
<gene>
    <name evidence="2" type="ORF">IM811_011964</name>
</gene>
<organism evidence="2 3">
    <name type="scientific">Bionectria ochroleuca</name>
    <name type="common">Gliocladium roseum</name>
    <dbReference type="NCBI Taxonomy" id="29856"/>
    <lineage>
        <taxon>Eukaryota</taxon>
        <taxon>Fungi</taxon>
        <taxon>Dikarya</taxon>
        <taxon>Ascomycota</taxon>
        <taxon>Pezizomycotina</taxon>
        <taxon>Sordariomycetes</taxon>
        <taxon>Hypocreomycetidae</taxon>
        <taxon>Hypocreales</taxon>
        <taxon>Bionectriaceae</taxon>
        <taxon>Clonostachys</taxon>
    </lineage>
</organism>
<dbReference type="GO" id="GO:0043332">
    <property type="term" value="C:mating projection tip"/>
    <property type="evidence" value="ECO:0007669"/>
    <property type="project" value="TreeGrafter"/>
</dbReference>
<dbReference type="Gene3D" id="1.20.900.10">
    <property type="entry name" value="Dbl homology (DH) domain"/>
    <property type="match status" value="1"/>
</dbReference>
<dbReference type="GO" id="GO:0005737">
    <property type="term" value="C:cytoplasm"/>
    <property type="evidence" value="ECO:0007669"/>
    <property type="project" value="TreeGrafter"/>
</dbReference>
<dbReference type="Gene3D" id="2.30.29.30">
    <property type="entry name" value="Pleckstrin-homology domain (PH domain)/Phosphotyrosine-binding domain (PTB)"/>
    <property type="match status" value="1"/>
</dbReference>
<dbReference type="SUPFAM" id="SSF48065">
    <property type="entry name" value="DBL homology domain (DH-domain)"/>
    <property type="match status" value="1"/>
</dbReference>
<dbReference type="EMBL" id="JADCTT010000004">
    <property type="protein sequence ID" value="KAF9753206.1"/>
    <property type="molecule type" value="Genomic_DNA"/>
</dbReference>
<dbReference type="PANTHER" id="PTHR47339">
    <property type="entry name" value="CELL DIVISION CONTROL PROTEIN 24"/>
    <property type="match status" value="1"/>
</dbReference>
<dbReference type="AlphaFoldDB" id="A0A8H7NC91"/>
<sequence>MDPLSVAASIAGLATAAGEVAKILKPYVSAASETVPPIALQVYAEVESTRTILSAVQRLINNLSLAKNTSLIQVDDVVAVLTDGVLVYSDLEEAIGELRIELPADSIPLRSRLLWAHKESKVKSLLTRLQGFKSSTSLILNLLNCESNQQAEQHRVDLTESIDKLLEGNHDLVRRMMLLERVIGLQHKKLAGHDADPAANTLPTISEVSAARAPPASFFDFEADLESSRVYGRAKRTSMDFSFRSSMARSTVGSMLSGISLSKVSNISVIALPIFVEDVSNSHHYSFCFSLDVTCTEPYRSKRSTSNMSIIQRCQLIRQMLLQLPEFQEGFQEADILYQNEPKNPLRDLKHVCQKGTPLLALINMLRPGFYGLRRYSDPTSYGGVALHEFIADFNALNLGPTKAFTILDLTEDSYVGFFKVVETLESILEELVKRTILKKERLSEQLPSYGDAFEDVRATVASFLDTERRFFEKMRKLLSIKTKMRHELFNRKESKLVFGPIDRIVDWQVELLLAIETQVLEHPFNQRWNIPFTPLARVSKDFQVYDSSSSKRGAILSAKMARRNKNLYDPHASALQQLMALSGLPILHLDQYEKFIESLVTLFQKRDPRLTGLVLIDLMLAVDAIKSIQIDIKQAKERVLMKPFLVDLNNRIQDWEGYQVEHFGELVMCGKYLINFMGKTKPYPIYLFQTILLICKEQPMTATSPKGLQSSKFPEESKANQAKSNLGIEAILFLQNITELVPLKIENTGFYHFGIRWQIEHSPGSLNIYFSEEKQMREWGDQIHALIIQARASSHPVRVASGFRSP</sequence>
<dbReference type="InterPro" id="IPR011993">
    <property type="entry name" value="PH-like_dom_sf"/>
</dbReference>
<protein>
    <recommendedName>
        <fullName evidence="1">Cdc24/Scd1 N-terminal domain-containing protein</fullName>
    </recommendedName>
</protein>
<reference evidence="2" key="1">
    <citation type="submission" date="2020-10" db="EMBL/GenBank/DDBJ databases">
        <title>High-Quality Genome Resource of Clonostachys rosea strain S41 by Oxford Nanopore Long-Read Sequencing.</title>
        <authorList>
            <person name="Wang H."/>
        </authorList>
    </citation>
    <scope>NUCLEOTIDE SEQUENCE</scope>
    <source>
        <strain evidence="2">S41</strain>
    </source>
</reference>